<dbReference type="Proteomes" id="UP000886885">
    <property type="component" value="Chromosome 3A"/>
</dbReference>
<evidence type="ECO:0000313" key="1">
    <source>
        <dbReference type="EMBL" id="KAG6781930.1"/>
    </source>
</evidence>
<dbReference type="EMBL" id="JAAWWB010000005">
    <property type="protein sequence ID" value="KAG6781930.1"/>
    <property type="molecule type" value="Genomic_DNA"/>
</dbReference>
<comment type="caution">
    <text evidence="1">The sequence shown here is derived from an EMBL/GenBank/DDBJ whole genome shotgun (WGS) entry which is preliminary data.</text>
</comment>
<name>A0A8X8AIV6_POPTO</name>
<proteinExistence type="predicted"/>
<accession>A0A8X8AIV6</accession>
<keyword evidence="2" id="KW-1185">Reference proteome</keyword>
<reference evidence="1" key="1">
    <citation type="journal article" date="2020" name="bioRxiv">
        <title>Hybrid origin of Populus tomentosa Carr. identified through genome sequencing and phylogenomic analysis.</title>
        <authorList>
            <person name="An X."/>
            <person name="Gao K."/>
            <person name="Chen Z."/>
            <person name="Li J."/>
            <person name="Yang X."/>
            <person name="Yang X."/>
            <person name="Zhou J."/>
            <person name="Guo T."/>
            <person name="Zhao T."/>
            <person name="Huang S."/>
            <person name="Miao D."/>
            <person name="Khan W.U."/>
            <person name="Rao P."/>
            <person name="Ye M."/>
            <person name="Lei B."/>
            <person name="Liao W."/>
            <person name="Wang J."/>
            <person name="Ji L."/>
            <person name="Li Y."/>
            <person name="Guo B."/>
            <person name="Mustafa N.S."/>
            <person name="Li S."/>
            <person name="Yun Q."/>
            <person name="Keller S.R."/>
            <person name="Mao J."/>
            <person name="Zhang R."/>
            <person name="Strauss S.H."/>
        </authorList>
    </citation>
    <scope>NUCLEOTIDE SEQUENCE</scope>
    <source>
        <strain evidence="1">GM15</strain>
        <tissue evidence="1">Leaf</tissue>
    </source>
</reference>
<sequence>MRAFTTPVVMRAWPMKVRVKTLNLIWEVKRATLLRMRWLLEIRSVMFHWSGLGMKSILGMTLLERS</sequence>
<protein>
    <submittedName>
        <fullName evidence="1">Uncharacterized protein</fullName>
    </submittedName>
</protein>
<dbReference type="AlphaFoldDB" id="A0A8X8AIV6"/>
<gene>
    <name evidence="1" type="ORF">POTOM_011316</name>
</gene>
<evidence type="ECO:0000313" key="2">
    <source>
        <dbReference type="Proteomes" id="UP000886885"/>
    </source>
</evidence>
<organism evidence="1 2">
    <name type="scientific">Populus tomentosa</name>
    <name type="common">Chinese white poplar</name>
    <dbReference type="NCBI Taxonomy" id="118781"/>
    <lineage>
        <taxon>Eukaryota</taxon>
        <taxon>Viridiplantae</taxon>
        <taxon>Streptophyta</taxon>
        <taxon>Embryophyta</taxon>
        <taxon>Tracheophyta</taxon>
        <taxon>Spermatophyta</taxon>
        <taxon>Magnoliopsida</taxon>
        <taxon>eudicotyledons</taxon>
        <taxon>Gunneridae</taxon>
        <taxon>Pentapetalae</taxon>
        <taxon>rosids</taxon>
        <taxon>fabids</taxon>
        <taxon>Malpighiales</taxon>
        <taxon>Salicaceae</taxon>
        <taxon>Saliceae</taxon>
        <taxon>Populus</taxon>
    </lineage>
</organism>